<reference evidence="3 4" key="1">
    <citation type="submission" date="2020-08" db="EMBL/GenBank/DDBJ databases">
        <title>Acidobacteriota in marine sediments use diverse sulfur dissimilation pathways.</title>
        <authorList>
            <person name="Wasmund K."/>
        </authorList>
    </citation>
    <scope>NUCLEOTIDE SEQUENCE [LARGE SCALE GENOMIC DNA]</scope>
    <source>
        <strain evidence="3">MAG AM3-A</strain>
    </source>
</reference>
<dbReference type="SUPFAM" id="SSF52768">
    <property type="entry name" value="Arginase/deacetylase"/>
    <property type="match status" value="1"/>
</dbReference>
<evidence type="ECO:0000259" key="2">
    <source>
        <dbReference type="Pfam" id="PF00850"/>
    </source>
</evidence>
<feature type="domain" description="Histone deacetylase" evidence="2">
    <location>
        <begin position="26"/>
        <end position="318"/>
    </location>
</feature>
<dbReference type="Pfam" id="PF00850">
    <property type="entry name" value="Hist_deacetyl"/>
    <property type="match status" value="1"/>
</dbReference>
<accession>A0A8J7C510</accession>
<dbReference type="InterPro" id="IPR023801">
    <property type="entry name" value="His_deacetylse_dom"/>
</dbReference>
<proteinExistence type="inferred from homology"/>
<dbReference type="EMBL" id="JACXWA010000070">
    <property type="protein sequence ID" value="MBD3870591.1"/>
    <property type="molecule type" value="Genomic_DNA"/>
</dbReference>
<gene>
    <name evidence="3" type="ORF">IFJ97_04455</name>
</gene>
<sequence length="325" mass="34350">MIVEGGTVLSVRSHPRCLEHQPGLGHPETPQRVQVVLDALSARAEGRWVVDRESPLPPDGDTIGALAWIHDPAYIERVREVSATGNGWLDSQDCGVSSGTFDASVAAAGLAMQAALDLVNRRIQRAFIVARPPSHHAGRNRASGYCFFNSVALAAELVVRSWNRPVVIADFGALHGDGTQQQFFSSGEVGFVSVHHYPTFPGSGGGDEVGEAGGLGTTRNVPLAGGAENDIFCTAFSGALDEICGRMQPAAIILSAGFDAHRKDPIGGMKVTEAGFGRLTATAVDAANRWSEGRILSFLEGGFELEALAKSARIHVEELAKTSID</sequence>
<dbReference type="InterPro" id="IPR037138">
    <property type="entry name" value="His_deacetylse_dom_sf"/>
</dbReference>
<name>A0A8J7C510_9BACT</name>
<dbReference type="GO" id="GO:0004407">
    <property type="term" value="F:histone deacetylase activity"/>
    <property type="evidence" value="ECO:0007669"/>
    <property type="project" value="TreeGrafter"/>
</dbReference>
<dbReference type="Gene3D" id="3.40.800.20">
    <property type="entry name" value="Histone deacetylase domain"/>
    <property type="match status" value="1"/>
</dbReference>
<dbReference type="CDD" id="cd09992">
    <property type="entry name" value="HDAC_classII"/>
    <property type="match status" value="1"/>
</dbReference>
<dbReference type="InterPro" id="IPR000286">
    <property type="entry name" value="HDACs"/>
</dbReference>
<dbReference type="Proteomes" id="UP000598633">
    <property type="component" value="Unassembled WGS sequence"/>
</dbReference>
<dbReference type="AlphaFoldDB" id="A0A8J7C510"/>
<evidence type="ECO:0000313" key="4">
    <source>
        <dbReference type="Proteomes" id="UP000598633"/>
    </source>
</evidence>
<comment type="caution">
    <text evidence="3">The sequence shown here is derived from an EMBL/GenBank/DDBJ whole genome shotgun (WGS) entry which is preliminary data.</text>
</comment>
<organism evidence="3 4">
    <name type="scientific">Candidatus Sulfomarinibacter kjeldsenii</name>
    <dbReference type="NCBI Taxonomy" id="2885994"/>
    <lineage>
        <taxon>Bacteria</taxon>
        <taxon>Pseudomonadati</taxon>
        <taxon>Acidobacteriota</taxon>
        <taxon>Thermoanaerobaculia</taxon>
        <taxon>Thermoanaerobaculales</taxon>
        <taxon>Candidatus Sulfomarinibacteraceae</taxon>
        <taxon>Candidatus Sulfomarinibacter</taxon>
    </lineage>
</organism>
<evidence type="ECO:0000256" key="1">
    <source>
        <dbReference type="ARBA" id="ARBA00005947"/>
    </source>
</evidence>
<dbReference type="InterPro" id="IPR023696">
    <property type="entry name" value="Ureohydrolase_dom_sf"/>
</dbReference>
<dbReference type="PANTHER" id="PTHR10625:SF10">
    <property type="entry name" value="HISTONE DEACETYLASE HDAC1"/>
    <property type="match status" value="1"/>
</dbReference>
<dbReference type="PANTHER" id="PTHR10625">
    <property type="entry name" value="HISTONE DEACETYLASE HDAC1-RELATED"/>
    <property type="match status" value="1"/>
</dbReference>
<evidence type="ECO:0000313" key="3">
    <source>
        <dbReference type="EMBL" id="MBD3870591.1"/>
    </source>
</evidence>
<protein>
    <submittedName>
        <fullName evidence="3">Histone deacetylase</fullName>
    </submittedName>
</protein>
<dbReference type="PRINTS" id="PR01270">
    <property type="entry name" value="HDASUPER"/>
</dbReference>
<dbReference type="GO" id="GO:0040029">
    <property type="term" value="P:epigenetic regulation of gene expression"/>
    <property type="evidence" value="ECO:0007669"/>
    <property type="project" value="TreeGrafter"/>
</dbReference>
<comment type="similarity">
    <text evidence="1">Belongs to the histone deacetylase family.</text>
</comment>